<comment type="caution">
    <text evidence="3">The sequence shown here is derived from an EMBL/GenBank/DDBJ whole genome shotgun (WGS) entry which is preliminary data.</text>
</comment>
<evidence type="ECO:0000313" key="4">
    <source>
        <dbReference type="Proteomes" id="UP000541185"/>
    </source>
</evidence>
<organism evidence="3 4">
    <name type="scientific">Ramlibacter agri</name>
    <dbReference type="NCBI Taxonomy" id="2728837"/>
    <lineage>
        <taxon>Bacteria</taxon>
        <taxon>Pseudomonadati</taxon>
        <taxon>Pseudomonadota</taxon>
        <taxon>Betaproteobacteria</taxon>
        <taxon>Burkholderiales</taxon>
        <taxon>Comamonadaceae</taxon>
        <taxon>Ramlibacter</taxon>
    </lineage>
</organism>
<feature type="chain" id="PRO_5032424866" evidence="2">
    <location>
        <begin position="30"/>
        <end position="333"/>
    </location>
</feature>
<evidence type="ECO:0000256" key="2">
    <source>
        <dbReference type="SAM" id="SignalP"/>
    </source>
</evidence>
<dbReference type="Proteomes" id="UP000541185">
    <property type="component" value="Unassembled WGS sequence"/>
</dbReference>
<sequence>MRPPTATPSWRRRAWLAGAASLVSMPAFAFAQQAAYPSRPISLIVPWPPGGQTDLTMRVLCDIAARQLGQPIVVENKPGAAGTLVAPLLKAAAADGYTIGQLPLTIYRAALLRKVPWDPLKDIAPVIQISGVTFGVVVPADSGFASWADLLAWGRANPGMLTVGSTGIGSTAHLAMEDVLSREGVRYIHVPYKGTADQMLAVATHTLMVGVNSNGFTPYVETGKLRLLAVFNAERSKRWPNVPTMRELGYPEAVYTSPYGIGAPMAVEAAIVRKLHDAFRIALFDPQHLRELARYEQEPEYLATADYGRFVQDVSARERRLLARLGLAGKMVE</sequence>
<keyword evidence="2" id="KW-0732">Signal</keyword>
<dbReference type="Gene3D" id="3.40.190.10">
    <property type="entry name" value="Periplasmic binding protein-like II"/>
    <property type="match status" value="1"/>
</dbReference>
<keyword evidence="4" id="KW-1185">Reference proteome</keyword>
<feature type="signal peptide" evidence="2">
    <location>
        <begin position="1"/>
        <end position="29"/>
    </location>
</feature>
<dbReference type="InterPro" id="IPR005064">
    <property type="entry name" value="BUG"/>
</dbReference>
<protein>
    <submittedName>
        <fullName evidence="3">Tripartite tricarboxylate transporter substrate binding protein</fullName>
    </submittedName>
</protein>
<proteinExistence type="inferred from homology"/>
<dbReference type="SUPFAM" id="SSF53850">
    <property type="entry name" value="Periplasmic binding protein-like II"/>
    <property type="match status" value="1"/>
</dbReference>
<name>A0A848HAR6_9BURK</name>
<dbReference type="Pfam" id="PF03401">
    <property type="entry name" value="TctC"/>
    <property type="match status" value="1"/>
</dbReference>
<comment type="similarity">
    <text evidence="1">Belongs to the UPF0065 (bug) family.</text>
</comment>
<dbReference type="PANTHER" id="PTHR42928">
    <property type="entry name" value="TRICARBOXYLATE-BINDING PROTEIN"/>
    <property type="match status" value="1"/>
</dbReference>
<dbReference type="Gene3D" id="3.40.190.150">
    <property type="entry name" value="Bordetella uptake gene, domain 1"/>
    <property type="match status" value="1"/>
</dbReference>
<evidence type="ECO:0000313" key="3">
    <source>
        <dbReference type="EMBL" id="NML46599.1"/>
    </source>
</evidence>
<dbReference type="InterPro" id="IPR042100">
    <property type="entry name" value="Bug_dom1"/>
</dbReference>
<dbReference type="PIRSF" id="PIRSF017082">
    <property type="entry name" value="YflP"/>
    <property type="match status" value="1"/>
</dbReference>
<accession>A0A848HAR6</accession>
<gene>
    <name evidence="3" type="ORF">HHL11_22830</name>
</gene>
<dbReference type="EMBL" id="JABBFX010000002">
    <property type="protein sequence ID" value="NML46599.1"/>
    <property type="molecule type" value="Genomic_DNA"/>
</dbReference>
<reference evidence="3 4" key="1">
    <citation type="submission" date="2020-04" db="EMBL/GenBank/DDBJ databases">
        <title>Ramlibacter sp. G-1-2-2 isolated from soil.</title>
        <authorList>
            <person name="Dahal R.H."/>
        </authorList>
    </citation>
    <scope>NUCLEOTIDE SEQUENCE [LARGE SCALE GENOMIC DNA]</scope>
    <source>
        <strain evidence="3 4">G-1-2-2</strain>
    </source>
</reference>
<dbReference type="AlphaFoldDB" id="A0A848HAR6"/>
<evidence type="ECO:0000256" key="1">
    <source>
        <dbReference type="ARBA" id="ARBA00006987"/>
    </source>
</evidence>
<dbReference type="PANTHER" id="PTHR42928:SF5">
    <property type="entry name" value="BLR1237 PROTEIN"/>
    <property type="match status" value="1"/>
</dbReference>
<dbReference type="CDD" id="cd07012">
    <property type="entry name" value="PBP2_Bug_TTT"/>
    <property type="match status" value="1"/>
</dbReference>